<protein>
    <submittedName>
        <fullName evidence="2">Uncharacterized protein</fullName>
    </submittedName>
</protein>
<keyword evidence="1" id="KW-0560">Oxidoreductase</keyword>
<dbReference type="EMBL" id="LTDM01000002">
    <property type="protein sequence ID" value="OLS03804.1"/>
    <property type="molecule type" value="Genomic_DNA"/>
</dbReference>
<dbReference type="OrthoDB" id="1705932at2"/>
<comment type="caution">
    <text evidence="2">The sequence shown here is derived from an EMBL/GenBank/DDBJ whole genome shotgun (WGS) entry which is preliminary data.</text>
</comment>
<dbReference type="AlphaFoldDB" id="A0A1U7M8Y5"/>
<keyword evidence="3" id="KW-1185">Reference proteome</keyword>
<dbReference type="RefSeq" id="WP_075724103.1">
    <property type="nucleotide sequence ID" value="NZ_LTDM01000002.1"/>
</dbReference>
<evidence type="ECO:0000256" key="1">
    <source>
        <dbReference type="ARBA" id="ARBA00023002"/>
    </source>
</evidence>
<sequence length="333" mass="38867">MTVESIINKTGEMFSPYMGSLINHLPMAQWATYKLSGESESVDEFTTKYLEKSHIDKVKKEYKDVNSIEEALGNRDLYEGALDFLKKELLTKNIEELTSYILNKYPLGMSSGLFHTLIRVSYGVEGYREKSELKEELTRGLAYYITAYREARLLERKVEPKDIREEIKKLARSVHIKEILENNDRLGQRLKALYNDEIYLKNGFILKGEYDEKIRALLDLLIPLFYKDRNIVVLHCITSLHALIVLKDYYDDFEEAMDIFTTCIITNLIATGIMDYPQMQENETGFSWKCIIQKSLKSTDVHDIKLTYSALCLDKIYNIEQLKDISVKRIKYH</sequence>
<evidence type="ECO:0000313" key="3">
    <source>
        <dbReference type="Proteomes" id="UP000186112"/>
    </source>
</evidence>
<reference evidence="2 3" key="1">
    <citation type="submission" date="2016-02" db="EMBL/GenBank/DDBJ databases">
        <title>Genome sequence of Tissierella creatinophila DSM 6911.</title>
        <authorList>
            <person name="Poehlein A."/>
            <person name="Daniel R."/>
        </authorList>
    </citation>
    <scope>NUCLEOTIDE SEQUENCE [LARGE SCALE GENOMIC DNA]</scope>
    <source>
        <strain evidence="2 3">DSM 6911</strain>
    </source>
</reference>
<gene>
    <name evidence="2" type="ORF">TICRE_01270</name>
</gene>
<accession>A0A1U7M8Y5</accession>
<dbReference type="InterPro" id="IPR025337">
    <property type="entry name" value="Questin_oxidase-like"/>
</dbReference>
<name>A0A1U7M8Y5_TISCR</name>
<dbReference type="Pfam" id="PF14027">
    <property type="entry name" value="Questin_oxidase"/>
    <property type="match status" value="1"/>
</dbReference>
<evidence type="ECO:0000313" key="2">
    <source>
        <dbReference type="EMBL" id="OLS03804.1"/>
    </source>
</evidence>
<proteinExistence type="predicted"/>
<dbReference type="Proteomes" id="UP000186112">
    <property type="component" value="Unassembled WGS sequence"/>
</dbReference>
<organism evidence="2 3">
    <name type="scientific">Tissierella creatinophila DSM 6911</name>
    <dbReference type="NCBI Taxonomy" id="1123403"/>
    <lineage>
        <taxon>Bacteria</taxon>
        <taxon>Bacillati</taxon>
        <taxon>Bacillota</taxon>
        <taxon>Tissierellia</taxon>
        <taxon>Tissierellales</taxon>
        <taxon>Tissierellaceae</taxon>
        <taxon>Tissierella</taxon>
    </lineage>
</organism>
<dbReference type="GO" id="GO:0016491">
    <property type="term" value="F:oxidoreductase activity"/>
    <property type="evidence" value="ECO:0007669"/>
    <property type="project" value="UniProtKB-KW"/>
</dbReference>